<organism evidence="2 3">
    <name type="scientific">Cuscuta epithymum</name>
    <dbReference type="NCBI Taxonomy" id="186058"/>
    <lineage>
        <taxon>Eukaryota</taxon>
        <taxon>Viridiplantae</taxon>
        <taxon>Streptophyta</taxon>
        <taxon>Embryophyta</taxon>
        <taxon>Tracheophyta</taxon>
        <taxon>Spermatophyta</taxon>
        <taxon>Magnoliopsida</taxon>
        <taxon>eudicotyledons</taxon>
        <taxon>Gunneridae</taxon>
        <taxon>Pentapetalae</taxon>
        <taxon>asterids</taxon>
        <taxon>lamiids</taxon>
        <taxon>Solanales</taxon>
        <taxon>Convolvulaceae</taxon>
        <taxon>Cuscuteae</taxon>
        <taxon>Cuscuta</taxon>
        <taxon>Cuscuta subgen. Cuscuta</taxon>
    </lineage>
</organism>
<dbReference type="InterPro" id="IPR002156">
    <property type="entry name" value="RNaseH_domain"/>
</dbReference>
<dbReference type="InterPro" id="IPR026960">
    <property type="entry name" value="RVT-Znf"/>
</dbReference>
<name>A0AAV0E2X0_9ASTE</name>
<comment type="caution">
    <text evidence="2">The sequence shown here is derived from an EMBL/GenBank/DDBJ whole genome shotgun (WGS) entry which is preliminary data.</text>
</comment>
<dbReference type="PANTHER" id="PTHR33116:SF86">
    <property type="entry name" value="REVERSE TRANSCRIPTASE DOMAIN-CONTAINING PROTEIN"/>
    <property type="match status" value="1"/>
</dbReference>
<dbReference type="Pfam" id="PF13966">
    <property type="entry name" value="zf-RVT"/>
    <property type="match status" value="1"/>
</dbReference>
<dbReference type="SUPFAM" id="SSF53098">
    <property type="entry name" value="Ribonuclease H-like"/>
    <property type="match status" value="1"/>
</dbReference>
<dbReference type="Proteomes" id="UP001152523">
    <property type="component" value="Unassembled WGS sequence"/>
</dbReference>
<dbReference type="Pfam" id="PF03372">
    <property type="entry name" value="Exo_endo_phos"/>
    <property type="match status" value="1"/>
</dbReference>
<evidence type="ECO:0000313" key="2">
    <source>
        <dbReference type="EMBL" id="CAH9113538.1"/>
    </source>
</evidence>
<dbReference type="InterPro" id="IPR043502">
    <property type="entry name" value="DNA/RNA_pol_sf"/>
</dbReference>
<dbReference type="InterPro" id="IPR012337">
    <property type="entry name" value="RNaseH-like_sf"/>
</dbReference>
<evidence type="ECO:0000313" key="3">
    <source>
        <dbReference type="Proteomes" id="UP001152523"/>
    </source>
</evidence>
<feature type="domain" description="Reverse transcriptase" evidence="1">
    <location>
        <begin position="472"/>
        <end position="754"/>
    </location>
</feature>
<dbReference type="PANTHER" id="PTHR33116">
    <property type="entry name" value="REVERSE TRANSCRIPTASE ZINC-BINDING DOMAIN-CONTAINING PROTEIN-RELATED-RELATED"/>
    <property type="match status" value="1"/>
</dbReference>
<dbReference type="InterPro" id="IPR036397">
    <property type="entry name" value="RNaseH_sf"/>
</dbReference>
<reference evidence="2" key="1">
    <citation type="submission" date="2022-07" db="EMBL/GenBank/DDBJ databases">
        <authorList>
            <person name="Macas J."/>
            <person name="Novak P."/>
            <person name="Neumann P."/>
        </authorList>
    </citation>
    <scope>NUCLEOTIDE SEQUENCE</scope>
</reference>
<dbReference type="SUPFAM" id="SSF56219">
    <property type="entry name" value="DNase I-like"/>
    <property type="match status" value="1"/>
</dbReference>
<keyword evidence="3" id="KW-1185">Reference proteome</keyword>
<dbReference type="InterPro" id="IPR000477">
    <property type="entry name" value="RT_dom"/>
</dbReference>
<dbReference type="CDD" id="cd06222">
    <property type="entry name" value="RNase_H_like"/>
    <property type="match status" value="1"/>
</dbReference>
<dbReference type="SUPFAM" id="SSF56672">
    <property type="entry name" value="DNA/RNA polymerases"/>
    <property type="match status" value="1"/>
</dbReference>
<accession>A0AAV0E2X0</accession>
<dbReference type="PROSITE" id="PS50878">
    <property type="entry name" value="RT_POL"/>
    <property type="match status" value="1"/>
</dbReference>
<dbReference type="Gene3D" id="3.60.10.10">
    <property type="entry name" value="Endonuclease/exonuclease/phosphatase"/>
    <property type="match status" value="1"/>
</dbReference>
<dbReference type="GO" id="GO:0003676">
    <property type="term" value="F:nucleic acid binding"/>
    <property type="evidence" value="ECO:0007669"/>
    <property type="project" value="InterPro"/>
</dbReference>
<evidence type="ECO:0000259" key="1">
    <source>
        <dbReference type="PROSITE" id="PS50878"/>
    </source>
</evidence>
<dbReference type="InterPro" id="IPR005135">
    <property type="entry name" value="Endo/exonuclease/phosphatase"/>
</dbReference>
<dbReference type="EMBL" id="CAMAPF010000208">
    <property type="protein sequence ID" value="CAH9113538.1"/>
    <property type="molecule type" value="Genomic_DNA"/>
</dbReference>
<gene>
    <name evidence="2" type="ORF">CEPIT_LOCUS20357</name>
</gene>
<proteinExistence type="predicted"/>
<dbReference type="InterPro" id="IPR036691">
    <property type="entry name" value="Endo/exonu/phosph_ase_sf"/>
</dbReference>
<dbReference type="CDD" id="cd01650">
    <property type="entry name" value="RT_nLTR_like"/>
    <property type="match status" value="1"/>
</dbReference>
<dbReference type="InterPro" id="IPR044730">
    <property type="entry name" value="RNase_H-like_dom_plant"/>
</dbReference>
<dbReference type="Gene3D" id="3.30.420.10">
    <property type="entry name" value="Ribonuclease H-like superfamily/Ribonuclease H"/>
    <property type="match status" value="1"/>
</dbReference>
<dbReference type="GO" id="GO:0004523">
    <property type="term" value="F:RNA-DNA hybrid ribonuclease activity"/>
    <property type="evidence" value="ECO:0007669"/>
    <property type="project" value="InterPro"/>
</dbReference>
<sequence length="1346" mass="153982">MSIICWNCRGLGDPRTVQEIMALEANKKPNFIFLMETKVRRIHAERLKCKMDFAGVFYVDSGGVGGGLALFWKTKNSAKLLSYSKNHVDIEVNISGTSPWRFTGFYGFPERNRRHLSWDLLRSLRPKSSLPWLVAGDFNEIASPHEKRGLHSHPNSLMDNFNKALEDCFLFDLGAQGRFFTWEKGRGTENWVEERLDRAVAEADWCLLYPYAVVRNMEVLTSDHSAIFIDTEKPQVRRRRRSFMFENAWLKDSGCRGVVKQCWSFTQGEEVPNRLKFCAGELKAWGGVFGKRIAKDIDRLKIHLGNLRGKYDAVSLKEFKITDSKLHALLHQQHTYWKQRAKQHWLNEGDHNTRFFHHQASRRKRKNYISKLRDLTGKWHEGEAMNRLISTYFVDIFTSRGAHDFAELDGFTPKISVTDNANLTRPFTAEEVKDAIFSMAPDKAPGPDGFNPAFFQHFWADVGADVSDFVLHTIQSRAFTPGLNDTNISLIPKKDTPELVSDMRPISLCNVIYKIMAKMIANRLKTLLEKTIEETQSAFIPNRLITDNVLIASEVIHYLNRKREGYTGWCALKLDMAKAYDKMEWAFLRKMLEVMGFEHNFIDLIMLCVSTVRYRVLVNGDLTETIVPTRGLRQGDPLSPYLFILCAEGLAHIINRAIVKGYWSYCKISRNAPGISHLFFADDCLLFFKADMTETDCILRCLQKYEMMSGQTINFSKSCIMFSRNTPENIKDNIAAALAVPQAPNIGKYLGFPIGVGRNKQEIFSFIETKLRSRIGGWGKKILSRAGKEILLKSVAQALPTYTMSLYYLPISFCDRLEKICNRFWWESKPGNGSGIHWMSWDRLCVPKYHGGLGFKKLHLFNKALLAKQGWRLLTNGSSLASRLMKARYFPNGSFLEATVSANPSFCWSSIMRSQQLLREGCFRRIGNGRTTNIWSHPWLPDSSNPFPSSAISPTLANSKVASLINERTGDWNMDLIREHFNQRDADLIFKIPFSPEFDDQWCWRGDLKGLYSVKQGYKLLLNSHSAIDSSFAAWSQLWRLKIPPKFLNFIWRCARLVLPVRSTLQSRGFELDDTCPFCNCGEESVQHLFLDCPITQTMWPDSFKELQPHQNSIFLSWLSGIFASGTEEDKKKIAALLWTVWKARNELIWNNKRLSSSEIQFLALKLIHDWTSPAQNFSSAVEPERLQLMANTFPENNVVCRVDAAVDPQSGKAYFGVVICSITNDFIAAKNGPLRYTIDPHTAEAMAVKEALSWMQNEAWTNIRVEMDCLNVCNLLNIPTQDFSYAGAIISRCRSLARQFNSVSFHFIRRSANLLAHSLARAASSQAGPHVWLFVIPPCIKHYFH</sequence>
<protein>
    <recommendedName>
        <fullName evidence="1">Reverse transcriptase domain-containing protein</fullName>
    </recommendedName>
</protein>
<dbReference type="Pfam" id="PF13456">
    <property type="entry name" value="RVT_3"/>
    <property type="match status" value="1"/>
</dbReference>
<dbReference type="Pfam" id="PF00078">
    <property type="entry name" value="RVT_1"/>
    <property type="match status" value="1"/>
</dbReference>